<accession>A0A7W7EEW6</accession>
<feature type="transmembrane region" description="Helical" evidence="1">
    <location>
        <begin position="6"/>
        <end position="30"/>
    </location>
</feature>
<organism evidence="3 4">
    <name type="scientific">Rhizobium etli</name>
    <dbReference type="NCBI Taxonomy" id="29449"/>
    <lineage>
        <taxon>Bacteria</taxon>
        <taxon>Pseudomonadati</taxon>
        <taxon>Pseudomonadota</taxon>
        <taxon>Alphaproteobacteria</taxon>
        <taxon>Hyphomicrobiales</taxon>
        <taxon>Rhizobiaceae</taxon>
        <taxon>Rhizobium/Agrobacterium group</taxon>
        <taxon>Rhizobium</taxon>
    </lineage>
</organism>
<evidence type="ECO:0000313" key="2">
    <source>
        <dbReference type="EMBL" id="MBB4480184.1"/>
    </source>
</evidence>
<dbReference type="Proteomes" id="UP000523431">
    <property type="component" value="Unassembled WGS sequence"/>
</dbReference>
<name>A0A7W7EEW6_RHIET</name>
<evidence type="ECO:0000313" key="4">
    <source>
        <dbReference type="Proteomes" id="UP000523431"/>
    </source>
</evidence>
<dbReference type="Proteomes" id="UP000557344">
    <property type="component" value="Unassembled WGS sequence"/>
</dbReference>
<dbReference type="AlphaFoldDB" id="A0A7W7EEW6"/>
<keyword evidence="1" id="KW-0472">Membrane</keyword>
<protein>
    <submittedName>
        <fullName evidence="3">Uncharacterized protein</fullName>
    </submittedName>
</protein>
<keyword evidence="1" id="KW-0812">Transmembrane</keyword>
<dbReference type="EMBL" id="JACIID010000005">
    <property type="protein sequence ID" value="MBB4536266.1"/>
    <property type="molecule type" value="Genomic_DNA"/>
</dbReference>
<reference evidence="4 5" key="1">
    <citation type="submission" date="2020-08" db="EMBL/GenBank/DDBJ databases">
        <title>Genomic Encyclopedia of Type Strains, Phase IV (KMG-V): Genome sequencing to study the core and pangenomes of soil and plant-associated prokaryotes.</title>
        <authorList>
            <person name="Whitman W."/>
        </authorList>
    </citation>
    <scope>NUCLEOTIDE SEQUENCE [LARGE SCALE GENOMIC DNA]</scope>
    <source>
        <strain evidence="2 5">SEMIA 471</strain>
        <strain evidence="3 4">SEMIA 489</strain>
    </source>
</reference>
<gene>
    <name evidence="2" type="ORF">GGE46_002767</name>
    <name evidence="3" type="ORF">GGE57_003017</name>
</gene>
<evidence type="ECO:0000256" key="1">
    <source>
        <dbReference type="SAM" id="Phobius"/>
    </source>
</evidence>
<sequence>MQSMGIRLAAVMFSLALWAIIIAAASHLWAMKMPILHFMLYR</sequence>
<keyword evidence="1" id="KW-1133">Transmembrane helix</keyword>
<proteinExistence type="predicted"/>
<dbReference type="EMBL" id="JACIHU010000005">
    <property type="protein sequence ID" value="MBB4480184.1"/>
    <property type="molecule type" value="Genomic_DNA"/>
</dbReference>
<evidence type="ECO:0000313" key="3">
    <source>
        <dbReference type="EMBL" id="MBB4536266.1"/>
    </source>
</evidence>
<evidence type="ECO:0000313" key="5">
    <source>
        <dbReference type="Proteomes" id="UP000557344"/>
    </source>
</evidence>
<comment type="caution">
    <text evidence="3">The sequence shown here is derived from an EMBL/GenBank/DDBJ whole genome shotgun (WGS) entry which is preliminary data.</text>
</comment>